<evidence type="ECO:0000313" key="2">
    <source>
        <dbReference type="EMBL" id="CCI37487.1"/>
    </source>
</evidence>
<name>I4IT63_MICAE</name>
<evidence type="ECO:0000313" key="3">
    <source>
        <dbReference type="Proteomes" id="UP000004047"/>
    </source>
</evidence>
<organism evidence="2 3">
    <name type="scientific">Microcystis aeruginosa PCC 9701</name>
    <dbReference type="NCBI Taxonomy" id="721123"/>
    <lineage>
        <taxon>Bacteria</taxon>
        <taxon>Bacillati</taxon>
        <taxon>Cyanobacteriota</taxon>
        <taxon>Cyanophyceae</taxon>
        <taxon>Oscillatoriophycideae</taxon>
        <taxon>Chroococcales</taxon>
        <taxon>Microcystaceae</taxon>
        <taxon>Microcystis</taxon>
    </lineage>
</organism>
<keyword evidence="1" id="KW-0472">Membrane</keyword>
<proteinExistence type="predicted"/>
<accession>I4IT63</accession>
<keyword evidence="1" id="KW-0812">Transmembrane</keyword>
<sequence length="107" mass="12190">MGKRSNSNILEMIFVSIDMVYTLRQFKFSTADPRNHETLARTNEPKKSGSSRFCVISLTYIEAINLCVLCVFVVRSTPPLGGMYLRIHFTHQTQESQNLSSPFLSEL</sequence>
<gene>
    <name evidence="2" type="ORF">MICAK_3300022</name>
</gene>
<dbReference type="Proteomes" id="UP000004047">
    <property type="component" value="Unassembled WGS sequence"/>
</dbReference>
<protein>
    <submittedName>
        <fullName evidence="2">Uncharacterized protein</fullName>
    </submittedName>
</protein>
<keyword evidence="1" id="KW-1133">Transmembrane helix</keyword>
<reference evidence="2 3" key="1">
    <citation type="submission" date="2012-04" db="EMBL/GenBank/DDBJ databases">
        <authorList>
            <person name="Genoscope - CEA"/>
        </authorList>
    </citation>
    <scope>NUCLEOTIDE SEQUENCE [LARGE SCALE GENOMIC DNA]</scope>
    <source>
        <strain evidence="2 3">9701</strain>
    </source>
</reference>
<dbReference type="AlphaFoldDB" id="I4IT63"/>
<comment type="caution">
    <text evidence="2">The sequence shown here is derived from an EMBL/GenBank/DDBJ whole genome shotgun (WGS) entry which is preliminary data.</text>
</comment>
<dbReference type="HOGENOM" id="CLU_2206978_0_0_3"/>
<evidence type="ECO:0000256" key="1">
    <source>
        <dbReference type="SAM" id="Phobius"/>
    </source>
</evidence>
<dbReference type="EMBL" id="CAIQ01000258">
    <property type="protein sequence ID" value="CCI37487.1"/>
    <property type="molecule type" value="Genomic_DNA"/>
</dbReference>
<feature type="transmembrane region" description="Helical" evidence="1">
    <location>
        <begin position="53"/>
        <end position="74"/>
    </location>
</feature>